<feature type="binding site" evidence="5">
    <location>
        <position position="48"/>
    </location>
    <ligand>
        <name>pyruvate</name>
        <dbReference type="ChEBI" id="CHEBI:15361"/>
    </ligand>
</feature>
<accession>A0A0A6VEG1</accession>
<dbReference type="AlphaFoldDB" id="A0A0A6VEG1"/>
<dbReference type="Gene3D" id="3.20.20.70">
    <property type="entry name" value="Aldolase class I"/>
    <property type="match status" value="1"/>
</dbReference>
<gene>
    <name evidence="6" type="ORF">NG54_06800</name>
</gene>
<dbReference type="STRING" id="363870.NG54_06800"/>
<dbReference type="PROSITE" id="PS00665">
    <property type="entry name" value="DHDPS_1"/>
    <property type="match status" value="1"/>
</dbReference>
<comment type="caution">
    <text evidence="6">The sequence shown here is derived from an EMBL/GenBank/DDBJ whole genome shotgun (WGS) entry which is preliminary data.</text>
</comment>
<evidence type="ECO:0000256" key="2">
    <source>
        <dbReference type="ARBA" id="ARBA00023270"/>
    </source>
</evidence>
<evidence type="ECO:0000313" key="7">
    <source>
        <dbReference type="Proteomes" id="UP000030588"/>
    </source>
</evidence>
<protein>
    <submittedName>
        <fullName evidence="6">Dihydrodipicolinate synthase</fullName>
    </submittedName>
</protein>
<organism evidence="6 7">
    <name type="scientific">Heyndrickxia ginsengihumi</name>
    <dbReference type="NCBI Taxonomy" id="363870"/>
    <lineage>
        <taxon>Bacteria</taxon>
        <taxon>Bacillati</taxon>
        <taxon>Bacillota</taxon>
        <taxon>Bacilli</taxon>
        <taxon>Bacillales</taxon>
        <taxon>Bacillaceae</taxon>
        <taxon>Heyndrickxia</taxon>
    </lineage>
</organism>
<proteinExistence type="inferred from homology"/>
<dbReference type="PANTHER" id="PTHR12128">
    <property type="entry name" value="DIHYDRODIPICOLINATE SYNTHASE"/>
    <property type="match status" value="1"/>
</dbReference>
<keyword evidence="1 3" id="KW-0456">Lyase</keyword>
<evidence type="ECO:0000256" key="4">
    <source>
        <dbReference type="PIRSR" id="PIRSR001365-1"/>
    </source>
</evidence>
<feature type="active site" description="Proton donor/acceptor" evidence="4">
    <location>
        <position position="136"/>
    </location>
</feature>
<evidence type="ECO:0000256" key="3">
    <source>
        <dbReference type="PIRNR" id="PIRNR001365"/>
    </source>
</evidence>
<dbReference type="GO" id="GO:0016829">
    <property type="term" value="F:lyase activity"/>
    <property type="evidence" value="ECO:0007669"/>
    <property type="project" value="UniProtKB-KW"/>
</dbReference>
<reference evidence="6 7" key="1">
    <citation type="submission" date="2014-10" db="EMBL/GenBank/DDBJ databases">
        <title>Draft genome of phytase producing Bacillus ginsengihumi strain M2.11.</title>
        <authorList>
            <person name="Toymentseva A."/>
            <person name="Boulygina E.A."/>
            <person name="Kazakov S.V."/>
            <person name="Kayumov I."/>
            <person name="Suleimanova A.D."/>
            <person name="Mardanova A.M."/>
            <person name="Maria S.N."/>
            <person name="Sergey M.Y."/>
            <person name="Sharipova M.R."/>
        </authorList>
    </citation>
    <scope>NUCLEOTIDE SEQUENCE [LARGE SCALE GENOMIC DNA]</scope>
    <source>
        <strain evidence="6 7">M2.11</strain>
    </source>
</reference>
<dbReference type="Proteomes" id="UP000030588">
    <property type="component" value="Unassembled WGS sequence"/>
</dbReference>
<dbReference type="PIRSF" id="PIRSF001365">
    <property type="entry name" value="DHDPS"/>
    <property type="match status" value="1"/>
</dbReference>
<name>A0A0A6VEG1_9BACI</name>
<feature type="active site" description="Schiff-base intermediate with substrate" evidence="4">
    <location>
        <position position="165"/>
    </location>
</feature>
<dbReference type="OrthoDB" id="9771791at2"/>
<dbReference type="PRINTS" id="PR00146">
    <property type="entry name" value="DHPICSNTHASE"/>
</dbReference>
<sequence>MEQRLKGIIPPIVTLFDQHGEIDWKANQALVDWLIDQRVHGLLLMGSTGEFSALTNAERKEYAEKMTAYVNGRVPVLIGTGSTAFKEVVDLATHAQSVGADGILVVNPYYWNYSEEQLYDYYAKISQCVSIPVIIYNIPLLTGQCLSAELIHRLAVNHKNIIGVKDTINDIGHIRQLLITVKKDRPDFLIFSAFDDHLLPSLQIGAAGSINGIANFAPELFVQLYEHYQSGNIQAAIELHKQIVQFMSIYDYSTPFYTAIKEAVNQRVLKRSTGARFPIETTDDELKNNVKEFLLSNKLIQ</sequence>
<feature type="binding site" evidence="5">
    <location>
        <position position="210"/>
    </location>
    <ligand>
        <name>pyruvate</name>
        <dbReference type="ChEBI" id="CHEBI:15361"/>
    </ligand>
</feature>
<dbReference type="EMBL" id="JRUN01000015">
    <property type="protein sequence ID" value="KHD85848.1"/>
    <property type="molecule type" value="Genomic_DNA"/>
</dbReference>
<dbReference type="InterPro" id="IPR013785">
    <property type="entry name" value="Aldolase_TIM"/>
</dbReference>
<dbReference type="InterPro" id="IPR020624">
    <property type="entry name" value="Schiff_base-form_aldolases_CS"/>
</dbReference>
<dbReference type="PANTHER" id="PTHR12128:SF28">
    <property type="entry name" value="2-DEHYDRO-3-DEOXY-D-GLUCONATE ALDOLASE YAGE-RELATED"/>
    <property type="match status" value="1"/>
</dbReference>
<evidence type="ECO:0000313" key="6">
    <source>
        <dbReference type="EMBL" id="KHD85848.1"/>
    </source>
</evidence>
<dbReference type="Pfam" id="PF00701">
    <property type="entry name" value="DHDPS"/>
    <property type="match status" value="1"/>
</dbReference>
<dbReference type="SUPFAM" id="SSF51569">
    <property type="entry name" value="Aldolase"/>
    <property type="match status" value="1"/>
</dbReference>
<dbReference type="InterPro" id="IPR020625">
    <property type="entry name" value="Schiff_base-form_aldolases_AS"/>
</dbReference>
<evidence type="ECO:0000256" key="1">
    <source>
        <dbReference type="ARBA" id="ARBA00023239"/>
    </source>
</evidence>
<comment type="similarity">
    <text evidence="3">Belongs to the DapA family.</text>
</comment>
<dbReference type="SMART" id="SM01130">
    <property type="entry name" value="DHDPS"/>
    <property type="match status" value="1"/>
</dbReference>
<keyword evidence="2" id="KW-0704">Schiff base</keyword>
<dbReference type="GO" id="GO:0005829">
    <property type="term" value="C:cytosol"/>
    <property type="evidence" value="ECO:0007669"/>
    <property type="project" value="TreeGrafter"/>
</dbReference>
<dbReference type="CDD" id="cd00408">
    <property type="entry name" value="DHDPS-like"/>
    <property type="match status" value="1"/>
</dbReference>
<dbReference type="PROSITE" id="PS00666">
    <property type="entry name" value="DHDPS_2"/>
    <property type="match status" value="1"/>
</dbReference>
<dbReference type="RefSeq" id="WP_035354010.1">
    <property type="nucleotide sequence ID" value="NZ_JAMAUG010000017.1"/>
</dbReference>
<dbReference type="InterPro" id="IPR002220">
    <property type="entry name" value="DapA-like"/>
</dbReference>
<evidence type="ECO:0000256" key="5">
    <source>
        <dbReference type="PIRSR" id="PIRSR001365-2"/>
    </source>
</evidence>